<name>A0A699XFZ8_TANCI</name>
<comment type="caution">
    <text evidence="1">The sequence shown here is derived from an EMBL/GenBank/DDBJ whole genome shotgun (WGS) entry which is preliminary data.</text>
</comment>
<accession>A0A699XFZ8</accession>
<sequence length="91" mass="9582">MAGGGLEKTCTIVLHDDRVSGVDVLAGTRVMHVGEVAYLSAPGARTLCICPAGLTTDAYEISIHETLASKFGFENRTTGKIEIIEDTDVAT</sequence>
<proteinExistence type="predicted"/>
<dbReference type="AlphaFoldDB" id="A0A699XFZ8"/>
<evidence type="ECO:0000313" key="1">
    <source>
        <dbReference type="EMBL" id="GFD55424.1"/>
    </source>
</evidence>
<gene>
    <name evidence="1" type="ORF">Tci_927393</name>
</gene>
<reference evidence="1" key="1">
    <citation type="journal article" date="2019" name="Sci. Rep.">
        <title>Draft genome of Tanacetum cinerariifolium, the natural source of mosquito coil.</title>
        <authorList>
            <person name="Yamashiro T."/>
            <person name="Shiraishi A."/>
            <person name="Satake H."/>
            <person name="Nakayama K."/>
        </authorList>
    </citation>
    <scope>NUCLEOTIDE SEQUENCE</scope>
</reference>
<dbReference type="EMBL" id="BKCJ011817803">
    <property type="protein sequence ID" value="GFD55424.1"/>
    <property type="molecule type" value="Genomic_DNA"/>
</dbReference>
<organism evidence="1">
    <name type="scientific">Tanacetum cinerariifolium</name>
    <name type="common">Dalmatian daisy</name>
    <name type="synonym">Chrysanthemum cinerariifolium</name>
    <dbReference type="NCBI Taxonomy" id="118510"/>
    <lineage>
        <taxon>Eukaryota</taxon>
        <taxon>Viridiplantae</taxon>
        <taxon>Streptophyta</taxon>
        <taxon>Embryophyta</taxon>
        <taxon>Tracheophyta</taxon>
        <taxon>Spermatophyta</taxon>
        <taxon>Magnoliopsida</taxon>
        <taxon>eudicotyledons</taxon>
        <taxon>Gunneridae</taxon>
        <taxon>Pentapetalae</taxon>
        <taxon>asterids</taxon>
        <taxon>campanulids</taxon>
        <taxon>Asterales</taxon>
        <taxon>Asteraceae</taxon>
        <taxon>Asteroideae</taxon>
        <taxon>Anthemideae</taxon>
        <taxon>Anthemidinae</taxon>
        <taxon>Tanacetum</taxon>
    </lineage>
</organism>
<protein>
    <submittedName>
        <fullName evidence="1">Uncharacterized protein</fullName>
    </submittedName>
</protein>
<feature type="non-terminal residue" evidence="1">
    <location>
        <position position="91"/>
    </location>
</feature>